<dbReference type="SMART" id="SM00347">
    <property type="entry name" value="HTH_MARR"/>
    <property type="match status" value="1"/>
</dbReference>
<dbReference type="PANTHER" id="PTHR42756">
    <property type="entry name" value="TRANSCRIPTIONAL REGULATOR, MARR"/>
    <property type="match status" value="1"/>
</dbReference>
<evidence type="ECO:0000313" key="6">
    <source>
        <dbReference type="Proteomes" id="UP000712157"/>
    </source>
</evidence>
<evidence type="ECO:0000256" key="1">
    <source>
        <dbReference type="ARBA" id="ARBA00023015"/>
    </source>
</evidence>
<dbReference type="SUPFAM" id="SSF46785">
    <property type="entry name" value="Winged helix' DNA-binding domain"/>
    <property type="match status" value="1"/>
</dbReference>
<sequence>MDQELTEQLKRFYTLWRETDAIYEDWAKRHGISYYELLIFFSLWENGEGCTQKEICGQWMLPKQTVNSILQNLWKREMVNFAVMEKDRRNKKVTLTDSGKRFADDMICKLQQLEKRVLQKMGLAQREALLQSTDLFNRLFREEGEAVEQINSAAISISGNSKSGKECGNGGNHGNP</sequence>
<keyword evidence="3" id="KW-0804">Transcription</keyword>
<dbReference type="PROSITE" id="PS50995">
    <property type="entry name" value="HTH_MARR_2"/>
    <property type="match status" value="1"/>
</dbReference>
<dbReference type="PANTHER" id="PTHR42756:SF1">
    <property type="entry name" value="TRANSCRIPTIONAL REPRESSOR OF EMRAB OPERON"/>
    <property type="match status" value="1"/>
</dbReference>
<protein>
    <submittedName>
        <fullName evidence="5">MarR family winged helix-turn-helix transcriptional regulator</fullName>
    </submittedName>
</protein>
<proteinExistence type="predicted"/>
<dbReference type="EMBL" id="JAHQCW010000054">
    <property type="protein sequence ID" value="MBU9739260.1"/>
    <property type="molecule type" value="Genomic_DNA"/>
</dbReference>
<dbReference type="RefSeq" id="WP_238723152.1">
    <property type="nucleotide sequence ID" value="NZ_JAHQCW010000054.1"/>
</dbReference>
<evidence type="ECO:0000256" key="2">
    <source>
        <dbReference type="ARBA" id="ARBA00023125"/>
    </source>
</evidence>
<keyword evidence="1" id="KW-0805">Transcription regulation</keyword>
<name>A0A949NJ08_9FIRM</name>
<comment type="caution">
    <text evidence="5">The sequence shown here is derived from an EMBL/GenBank/DDBJ whole genome shotgun (WGS) entry which is preliminary data.</text>
</comment>
<evidence type="ECO:0000256" key="3">
    <source>
        <dbReference type="ARBA" id="ARBA00023163"/>
    </source>
</evidence>
<organism evidence="5 6">
    <name type="scientific">Diplocloster agilis</name>
    <dbReference type="NCBI Taxonomy" id="2850323"/>
    <lineage>
        <taxon>Bacteria</taxon>
        <taxon>Bacillati</taxon>
        <taxon>Bacillota</taxon>
        <taxon>Clostridia</taxon>
        <taxon>Lachnospirales</taxon>
        <taxon>Lachnospiraceae</taxon>
        <taxon>Diplocloster</taxon>
    </lineage>
</organism>
<dbReference type="GO" id="GO:0003677">
    <property type="term" value="F:DNA binding"/>
    <property type="evidence" value="ECO:0007669"/>
    <property type="project" value="UniProtKB-KW"/>
</dbReference>
<dbReference type="InterPro" id="IPR000835">
    <property type="entry name" value="HTH_MarR-typ"/>
</dbReference>
<dbReference type="Gene3D" id="1.10.10.10">
    <property type="entry name" value="Winged helix-like DNA-binding domain superfamily/Winged helix DNA-binding domain"/>
    <property type="match status" value="1"/>
</dbReference>
<evidence type="ECO:0000259" key="4">
    <source>
        <dbReference type="PROSITE" id="PS50995"/>
    </source>
</evidence>
<gene>
    <name evidence="5" type="ORF">KTH89_22265</name>
</gene>
<reference evidence="5" key="1">
    <citation type="submission" date="2021-06" db="EMBL/GenBank/DDBJ databases">
        <title>Description of novel taxa of the family Lachnospiraceae.</title>
        <authorList>
            <person name="Chaplin A.V."/>
            <person name="Sokolova S.R."/>
            <person name="Pikina A.P."/>
            <person name="Korzhanova M."/>
            <person name="Belova V."/>
            <person name="Korostin D."/>
            <person name="Efimov B.A."/>
        </authorList>
    </citation>
    <scope>NUCLEOTIDE SEQUENCE</scope>
    <source>
        <strain evidence="5">ASD5720</strain>
    </source>
</reference>
<evidence type="ECO:0000313" key="5">
    <source>
        <dbReference type="EMBL" id="MBU9739260.1"/>
    </source>
</evidence>
<keyword evidence="2" id="KW-0238">DNA-binding</keyword>
<keyword evidence="6" id="KW-1185">Reference proteome</keyword>
<dbReference type="InterPro" id="IPR036388">
    <property type="entry name" value="WH-like_DNA-bd_sf"/>
</dbReference>
<accession>A0A949NJ08</accession>
<dbReference type="AlphaFoldDB" id="A0A949NJ08"/>
<dbReference type="Proteomes" id="UP000712157">
    <property type="component" value="Unassembled WGS sequence"/>
</dbReference>
<dbReference type="InterPro" id="IPR036390">
    <property type="entry name" value="WH_DNA-bd_sf"/>
</dbReference>
<dbReference type="GO" id="GO:0003700">
    <property type="term" value="F:DNA-binding transcription factor activity"/>
    <property type="evidence" value="ECO:0007669"/>
    <property type="project" value="InterPro"/>
</dbReference>
<feature type="domain" description="HTH marR-type" evidence="4">
    <location>
        <begin position="2"/>
        <end position="141"/>
    </location>
</feature>